<keyword evidence="8" id="KW-1185">Reference proteome</keyword>
<protein>
    <recommendedName>
        <fullName evidence="6">RNA polymerase sigma factor 70 region 4 type 2 domain-containing protein</fullName>
    </recommendedName>
</protein>
<evidence type="ECO:0000256" key="4">
    <source>
        <dbReference type="ARBA" id="ARBA00023125"/>
    </source>
</evidence>
<evidence type="ECO:0000313" key="7">
    <source>
        <dbReference type="EMBL" id="GEL95778.1"/>
    </source>
</evidence>
<evidence type="ECO:0000256" key="5">
    <source>
        <dbReference type="ARBA" id="ARBA00023163"/>
    </source>
</evidence>
<dbReference type="Proteomes" id="UP000321720">
    <property type="component" value="Unassembled WGS sequence"/>
</dbReference>
<dbReference type="InterPro" id="IPR013249">
    <property type="entry name" value="RNA_pol_sigma70_r4_t2"/>
</dbReference>
<evidence type="ECO:0000256" key="3">
    <source>
        <dbReference type="ARBA" id="ARBA00023082"/>
    </source>
</evidence>
<dbReference type="PANTHER" id="PTHR43133:SF8">
    <property type="entry name" value="RNA POLYMERASE SIGMA FACTOR HI_1459-RELATED"/>
    <property type="match status" value="1"/>
</dbReference>
<keyword evidence="5" id="KW-0804">Transcription</keyword>
<reference evidence="7 8" key="1">
    <citation type="submission" date="2019-07" db="EMBL/GenBank/DDBJ databases">
        <title>Whole genome shotgun sequence of Cellulomonas composti NBRC 100758.</title>
        <authorList>
            <person name="Hosoyama A."/>
            <person name="Uohara A."/>
            <person name="Ohji S."/>
            <person name="Ichikawa N."/>
        </authorList>
    </citation>
    <scope>NUCLEOTIDE SEQUENCE [LARGE SCALE GENOMIC DNA]</scope>
    <source>
        <strain evidence="7 8">NBRC 100758</strain>
    </source>
</reference>
<dbReference type="GO" id="GO:0006352">
    <property type="term" value="P:DNA-templated transcription initiation"/>
    <property type="evidence" value="ECO:0007669"/>
    <property type="project" value="InterPro"/>
</dbReference>
<dbReference type="GO" id="GO:0003677">
    <property type="term" value="F:DNA binding"/>
    <property type="evidence" value="ECO:0007669"/>
    <property type="project" value="UniProtKB-KW"/>
</dbReference>
<dbReference type="PANTHER" id="PTHR43133">
    <property type="entry name" value="RNA POLYMERASE ECF-TYPE SIGMA FACTO"/>
    <property type="match status" value="1"/>
</dbReference>
<accession>A0A511JCQ3</accession>
<comment type="caution">
    <text evidence="7">The sequence shown here is derived from an EMBL/GenBank/DDBJ whole genome shotgun (WGS) entry which is preliminary data.</text>
</comment>
<dbReference type="EMBL" id="BJWG01000011">
    <property type="protein sequence ID" value="GEL95778.1"/>
    <property type="molecule type" value="Genomic_DNA"/>
</dbReference>
<dbReference type="CDD" id="cd06171">
    <property type="entry name" value="Sigma70_r4"/>
    <property type="match status" value="1"/>
</dbReference>
<keyword evidence="3" id="KW-0731">Sigma factor</keyword>
<dbReference type="OrthoDB" id="4864396at2"/>
<dbReference type="InterPro" id="IPR039425">
    <property type="entry name" value="RNA_pol_sigma-70-like"/>
</dbReference>
<dbReference type="GO" id="GO:0016987">
    <property type="term" value="F:sigma factor activity"/>
    <property type="evidence" value="ECO:0007669"/>
    <property type="project" value="UniProtKB-KW"/>
</dbReference>
<dbReference type="Gene3D" id="1.10.10.10">
    <property type="entry name" value="Winged helix-like DNA-binding domain superfamily/Winged helix DNA-binding domain"/>
    <property type="match status" value="1"/>
</dbReference>
<dbReference type="InterPro" id="IPR036388">
    <property type="entry name" value="WH-like_DNA-bd_sf"/>
</dbReference>
<feature type="domain" description="RNA polymerase sigma factor 70 region 4 type 2" evidence="6">
    <location>
        <begin position="1"/>
        <end position="48"/>
    </location>
</feature>
<dbReference type="NCBIfam" id="TIGR02937">
    <property type="entry name" value="sigma70-ECF"/>
    <property type="match status" value="1"/>
</dbReference>
<keyword evidence="4" id="KW-0238">DNA-binding</keyword>
<dbReference type="AlphaFoldDB" id="A0A511JCQ3"/>
<organism evidence="7 8">
    <name type="scientific">Cellulomonas composti</name>
    <dbReference type="NCBI Taxonomy" id="266130"/>
    <lineage>
        <taxon>Bacteria</taxon>
        <taxon>Bacillati</taxon>
        <taxon>Actinomycetota</taxon>
        <taxon>Actinomycetes</taxon>
        <taxon>Micrococcales</taxon>
        <taxon>Cellulomonadaceae</taxon>
        <taxon>Cellulomonas</taxon>
    </lineage>
</organism>
<dbReference type="Pfam" id="PF08281">
    <property type="entry name" value="Sigma70_r4_2"/>
    <property type="match status" value="1"/>
</dbReference>
<sequence length="62" mass="7130">MLRHLPPRARAVLALRYLEDMSDREIAETLGISRSTVRVTAHQALGRLHTWAQPPSNREEVR</sequence>
<comment type="similarity">
    <text evidence="1">Belongs to the sigma-70 factor family. ECF subfamily.</text>
</comment>
<dbReference type="SUPFAM" id="SSF88659">
    <property type="entry name" value="Sigma3 and sigma4 domains of RNA polymerase sigma factors"/>
    <property type="match status" value="1"/>
</dbReference>
<name>A0A511JCQ3_9CELL</name>
<dbReference type="InterPro" id="IPR014284">
    <property type="entry name" value="RNA_pol_sigma-70_dom"/>
</dbReference>
<evidence type="ECO:0000313" key="8">
    <source>
        <dbReference type="Proteomes" id="UP000321720"/>
    </source>
</evidence>
<gene>
    <name evidence="7" type="ORF">CCO02nite_24360</name>
</gene>
<evidence type="ECO:0000259" key="6">
    <source>
        <dbReference type="Pfam" id="PF08281"/>
    </source>
</evidence>
<proteinExistence type="inferred from homology"/>
<keyword evidence="2" id="KW-0805">Transcription regulation</keyword>
<dbReference type="InterPro" id="IPR013324">
    <property type="entry name" value="RNA_pol_sigma_r3/r4-like"/>
</dbReference>
<evidence type="ECO:0000256" key="2">
    <source>
        <dbReference type="ARBA" id="ARBA00023015"/>
    </source>
</evidence>
<evidence type="ECO:0000256" key="1">
    <source>
        <dbReference type="ARBA" id="ARBA00010641"/>
    </source>
</evidence>